<dbReference type="PROSITE" id="PS01060">
    <property type="entry name" value="FLIP_1"/>
    <property type="match status" value="1"/>
</dbReference>
<name>A0A8I1KI76_9HYPH</name>
<evidence type="ECO:0000256" key="3">
    <source>
        <dbReference type="ARBA" id="ARBA00022475"/>
    </source>
</evidence>
<feature type="transmembrane region" description="Helical" evidence="7">
    <location>
        <begin position="160"/>
        <end position="184"/>
    </location>
</feature>
<dbReference type="AlphaFoldDB" id="A0A8I1KI76"/>
<keyword evidence="4 7" id="KW-0812">Transmembrane</keyword>
<feature type="transmembrane region" description="Helical" evidence="7">
    <location>
        <begin position="7"/>
        <end position="34"/>
    </location>
</feature>
<protein>
    <submittedName>
        <fullName evidence="8">Type III secretion system export apparatus subunit SctR</fullName>
    </submittedName>
</protein>
<evidence type="ECO:0000256" key="4">
    <source>
        <dbReference type="ARBA" id="ARBA00022692"/>
    </source>
</evidence>
<proteinExistence type="inferred from homology"/>
<dbReference type="EMBL" id="JAEMUK010000079">
    <property type="protein sequence ID" value="MBJ7544450.1"/>
    <property type="molecule type" value="Genomic_DNA"/>
</dbReference>
<gene>
    <name evidence="8" type="primary">sctR</name>
    <name evidence="8" type="ORF">JDN41_12920</name>
</gene>
<dbReference type="InterPro" id="IPR005773">
    <property type="entry name" value="T3SS_YscR-like"/>
</dbReference>
<reference evidence="8 9" key="1">
    <citation type="submission" date="2020-12" db="EMBL/GenBank/DDBJ databases">
        <title>Revised draft genomes of Rhodomicrobium vannielii ATCC 17100 and Rhodomicrobium udaipurense JA643.</title>
        <authorList>
            <person name="Conners E.M."/>
            <person name="Davenport E.J."/>
            <person name="Bose A."/>
        </authorList>
    </citation>
    <scope>NUCLEOTIDE SEQUENCE [LARGE SCALE GENOMIC DNA]</scope>
    <source>
        <strain evidence="8 9">JA643</strain>
    </source>
</reference>
<organism evidence="8 9">
    <name type="scientific">Rhodomicrobium udaipurense</name>
    <dbReference type="NCBI Taxonomy" id="1202716"/>
    <lineage>
        <taxon>Bacteria</taxon>
        <taxon>Pseudomonadati</taxon>
        <taxon>Pseudomonadota</taxon>
        <taxon>Alphaproteobacteria</taxon>
        <taxon>Hyphomicrobiales</taxon>
        <taxon>Hyphomicrobiaceae</taxon>
        <taxon>Rhodomicrobium</taxon>
    </lineage>
</organism>
<dbReference type="GO" id="GO:0009306">
    <property type="term" value="P:protein secretion"/>
    <property type="evidence" value="ECO:0007669"/>
    <property type="project" value="UniProtKB-UniRule"/>
</dbReference>
<evidence type="ECO:0000256" key="5">
    <source>
        <dbReference type="ARBA" id="ARBA00022989"/>
    </source>
</evidence>
<comment type="subcellular location">
    <subcellularLocation>
        <location evidence="1">Cell membrane</location>
        <topology evidence="1">Multi-pass membrane protein</topology>
    </subcellularLocation>
</comment>
<dbReference type="PANTHER" id="PTHR30587:SF2">
    <property type="entry name" value="SURFACE PRESENTATION OF ANTIGENS PROTEIN SPAP"/>
    <property type="match status" value="1"/>
</dbReference>
<evidence type="ECO:0000313" key="9">
    <source>
        <dbReference type="Proteomes" id="UP000623250"/>
    </source>
</evidence>
<evidence type="ECO:0000313" key="8">
    <source>
        <dbReference type="EMBL" id="MBJ7544450.1"/>
    </source>
</evidence>
<dbReference type="NCBIfam" id="NF009438">
    <property type="entry name" value="PRK12797.1"/>
    <property type="match status" value="1"/>
</dbReference>
<dbReference type="InterPro" id="IPR005838">
    <property type="entry name" value="T3SS_IM_P"/>
</dbReference>
<comment type="caution">
    <text evidence="8">The sequence shown here is derived from an EMBL/GenBank/DDBJ whole genome shotgun (WGS) entry which is preliminary data.</text>
</comment>
<feature type="transmembrane region" description="Helical" evidence="7">
    <location>
        <begin position="54"/>
        <end position="72"/>
    </location>
</feature>
<dbReference type="RefSeq" id="WP_037235674.1">
    <property type="nucleotide sequence ID" value="NZ_JAEMUK010000079.1"/>
</dbReference>
<keyword evidence="6 7" id="KW-0472">Membrane</keyword>
<comment type="similarity">
    <text evidence="2 7">Belongs to the FliP/MopC/SpaP family.</text>
</comment>
<accession>A0A8I1KI76</accession>
<sequence>MDSFSPNVITLVVVVAGLGLITFAVVTMTSFIKISVVMFLLRNALGIQQTPPNIVLYGIALVLTVFISAPLAQQVYSRLDAPNLKLESFQDWIAASEKAREPVREYLTRFTGAGERDFFLNATKRVWPKDMHETATSSDLAILIPSFVITELRRAFEIGFLIYLPFIAIDLIISAILMALGMSMVPPITISVPFKLFLFVAIEGWSKLFHGLVLSYA</sequence>
<dbReference type="Pfam" id="PF00813">
    <property type="entry name" value="FliP"/>
    <property type="match status" value="1"/>
</dbReference>
<dbReference type="Proteomes" id="UP000623250">
    <property type="component" value="Unassembled WGS sequence"/>
</dbReference>
<keyword evidence="5 7" id="KW-1133">Transmembrane helix</keyword>
<keyword evidence="9" id="KW-1185">Reference proteome</keyword>
<dbReference type="GO" id="GO:0005886">
    <property type="term" value="C:plasma membrane"/>
    <property type="evidence" value="ECO:0007669"/>
    <property type="project" value="UniProtKB-SubCell"/>
</dbReference>
<feature type="transmembrane region" description="Helical" evidence="7">
    <location>
        <begin position="196"/>
        <end position="216"/>
    </location>
</feature>
<dbReference type="NCBIfam" id="TIGR01102">
    <property type="entry name" value="yscR"/>
    <property type="match status" value="1"/>
</dbReference>
<keyword evidence="3 7" id="KW-1003">Cell membrane</keyword>
<dbReference type="PANTHER" id="PTHR30587">
    <property type="entry name" value="FLAGELLAR BIOSYNTHETIC PROTEIN FLIP"/>
    <property type="match status" value="1"/>
</dbReference>
<dbReference type="PRINTS" id="PR01302">
    <property type="entry name" value="TYPE3IMPPROT"/>
</dbReference>
<evidence type="ECO:0000256" key="1">
    <source>
        <dbReference type="ARBA" id="ARBA00004651"/>
    </source>
</evidence>
<evidence type="ECO:0000256" key="2">
    <source>
        <dbReference type="ARBA" id="ARBA00006257"/>
    </source>
</evidence>
<evidence type="ECO:0000256" key="6">
    <source>
        <dbReference type="ARBA" id="ARBA00023136"/>
    </source>
</evidence>
<evidence type="ECO:0000256" key="7">
    <source>
        <dbReference type="RuleBase" id="RU362070"/>
    </source>
</evidence>